<accession>A0AAN7RMM2</accession>
<evidence type="ECO:0000313" key="2">
    <source>
        <dbReference type="EMBL" id="KAK4803461.1"/>
    </source>
</evidence>
<feature type="compositionally biased region" description="Acidic residues" evidence="1">
    <location>
        <begin position="176"/>
        <end position="185"/>
    </location>
</feature>
<organism evidence="2 3">
    <name type="scientific">Trapa natans</name>
    <name type="common">Water chestnut</name>
    <dbReference type="NCBI Taxonomy" id="22666"/>
    <lineage>
        <taxon>Eukaryota</taxon>
        <taxon>Viridiplantae</taxon>
        <taxon>Streptophyta</taxon>
        <taxon>Embryophyta</taxon>
        <taxon>Tracheophyta</taxon>
        <taxon>Spermatophyta</taxon>
        <taxon>Magnoliopsida</taxon>
        <taxon>eudicotyledons</taxon>
        <taxon>Gunneridae</taxon>
        <taxon>Pentapetalae</taxon>
        <taxon>rosids</taxon>
        <taxon>malvids</taxon>
        <taxon>Myrtales</taxon>
        <taxon>Lythraceae</taxon>
        <taxon>Trapa</taxon>
    </lineage>
</organism>
<dbReference type="Proteomes" id="UP001346149">
    <property type="component" value="Unassembled WGS sequence"/>
</dbReference>
<feature type="region of interest" description="Disordered" evidence="1">
    <location>
        <begin position="174"/>
        <end position="199"/>
    </location>
</feature>
<protein>
    <submittedName>
        <fullName evidence="2">Uncharacterized protein</fullName>
    </submittedName>
</protein>
<sequence>MLLAVEGGGFFSSSASGYRKGLTLLLLGQKDKDDKDVRDSRWNQYHLVNQEPEIHFQPHLKRKWFSRMLFRCPSGGADASSSPEVGGAYQQEIWPGSLVPDECKDIRADLIDATDHKMCAPRSTLKRRSNSASVPVLDAHEHESLIESVNHIPGGRRVQWTDAVGTELVEIREFEPSEIGESDNESDSKSKRGCTCTIM</sequence>
<name>A0AAN7RMM2_TRANT</name>
<comment type="caution">
    <text evidence="2">The sequence shown here is derived from an EMBL/GenBank/DDBJ whole genome shotgun (WGS) entry which is preliminary data.</text>
</comment>
<dbReference type="EMBL" id="JAXQNO010000001">
    <property type="protein sequence ID" value="KAK4803461.1"/>
    <property type="molecule type" value="Genomic_DNA"/>
</dbReference>
<reference evidence="2 3" key="1">
    <citation type="journal article" date="2023" name="Hortic Res">
        <title>Pangenome of water caltrop reveals structural variations and asymmetric subgenome divergence after allopolyploidization.</title>
        <authorList>
            <person name="Zhang X."/>
            <person name="Chen Y."/>
            <person name="Wang L."/>
            <person name="Yuan Y."/>
            <person name="Fang M."/>
            <person name="Shi L."/>
            <person name="Lu R."/>
            <person name="Comes H.P."/>
            <person name="Ma Y."/>
            <person name="Chen Y."/>
            <person name="Huang G."/>
            <person name="Zhou Y."/>
            <person name="Zheng Z."/>
            <person name="Qiu Y."/>
        </authorList>
    </citation>
    <scope>NUCLEOTIDE SEQUENCE [LARGE SCALE GENOMIC DNA]</scope>
    <source>
        <strain evidence="2">F231</strain>
    </source>
</reference>
<proteinExistence type="predicted"/>
<gene>
    <name evidence="2" type="ORF">SAY86_003278</name>
</gene>
<dbReference type="AlphaFoldDB" id="A0AAN7RMM2"/>
<evidence type="ECO:0000256" key="1">
    <source>
        <dbReference type="SAM" id="MobiDB-lite"/>
    </source>
</evidence>
<keyword evidence="3" id="KW-1185">Reference proteome</keyword>
<dbReference type="PANTHER" id="PTHR33401:SF3">
    <property type="entry name" value="LOW AFFINITY POTASSIUM TRANSPORT SYSTEM PROTEIN"/>
    <property type="match status" value="1"/>
</dbReference>
<dbReference type="PANTHER" id="PTHR33401">
    <property type="entry name" value="LIGHT-HARVESTING COMPLEX-LIKE PROTEIN OHP2, CHLOROPLASTIC"/>
    <property type="match status" value="1"/>
</dbReference>
<evidence type="ECO:0000313" key="3">
    <source>
        <dbReference type="Proteomes" id="UP001346149"/>
    </source>
</evidence>